<accession>A0A7L8G6U3</accession>
<dbReference type="Proteomes" id="UP000516893">
    <property type="component" value="Segment"/>
</dbReference>
<evidence type="ECO:0000313" key="2">
    <source>
        <dbReference type="Proteomes" id="UP000516893"/>
    </source>
</evidence>
<proteinExistence type="predicted"/>
<reference evidence="1 2" key="1">
    <citation type="submission" date="2020-07" db="EMBL/GenBank/DDBJ databases">
        <title>Complete genome sequence of Achromobacter sp. phage Mano.</title>
        <authorList>
            <person name="Bartz M.L."/>
            <person name="Yao G.W."/>
            <person name="Le T."/>
            <person name="Gonzalez C."/>
            <person name="Young R."/>
            <person name="Liu M."/>
        </authorList>
    </citation>
    <scope>NUCLEOTIDE SEQUENCE [LARGE SCALE GENOMIC DNA]</scope>
</reference>
<dbReference type="EMBL" id="MT708550">
    <property type="protein sequence ID" value="QOE32782.1"/>
    <property type="molecule type" value="Genomic_DNA"/>
</dbReference>
<keyword evidence="2" id="KW-1185">Reference proteome</keyword>
<organism evidence="1 2">
    <name type="scientific">Achromobacter phage Mano</name>
    <dbReference type="NCBI Taxonomy" id="2767570"/>
    <lineage>
        <taxon>Viruses</taxon>
        <taxon>Duplodnaviria</taxon>
        <taxon>Heunggongvirae</taxon>
        <taxon>Uroviricota</taxon>
        <taxon>Caudoviricetes</taxon>
        <taxon>Manovirus</taxon>
        <taxon>Manovirus Mano</taxon>
    </lineage>
</organism>
<name>A0A7L8G6U3_9CAUD</name>
<evidence type="ECO:0000313" key="1">
    <source>
        <dbReference type="EMBL" id="QOE32782.1"/>
    </source>
</evidence>
<sequence>MNKRTKRLHQLMAKHQLNAEAVGQLLDRAPTTISMWRVGTPRTIPAHMLALLEMKLANDAARNAA</sequence>
<protein>
    <submittedName>
        <fullName evidence="1">Uncharacterized protein</fullName>
    </submittedName>
</protein>
<gene>
    <name evidence="1" type="ORF">CPT_Mano_050</name>
</gene>